<gene>
    <name evidence="3" type="ORF">IW261DRAFT_1560276</name>
</gene>
<feature type="compositionally biased region" description="Basic and acidic residues" evidence="1">
    <location>
        <begin position="321"/>
        <end position="330"/>
    </location>
</feature>
<reference evidence="3" key="1">
    <citation type="submission" date="2023-06" db="EMBL/GenBank/DDBJ databases">
        <authorList>
            <consortium name="Lawrence Berkeley National Laboratory"/>
            <person name="Ahrendt S."/>
            <person name="Sahu N."/>
            <person name="Indic B."/>
            <person name="Wong-Bajracharya J."/>
            <person name="Merenyi Z."/>
            <person name="Ke H.-M."/>
            <person name="Monk M."/>
            <person name="Kocsube S."/>
            <person name="Drula E."/>
            <person name="Lipzen A."/>
            <person name="Balint B."/>
            <person name="Henrissat B."/>
            <person name="Andreopoulos B."/>
            <person name="Martin F.M."/>
            <person name="Harder C.B."/>
            <person name="Rigling D."/>
            <person name="Ford K.L."/>
            <person name="Foster G.D."/>
            <person name="Pangilinan J."/>
            <person name="Papanicolaou A."/>
            <person name="Barry K."/>
            <person name="LaButti K."/>
            <person name="Viragh M."/>
            <person name="Koriabine M."/>
            <person name="Yan M."/>
            <person name="Riley R."/>
            <person name="Champramary S."/>
            <person name="Plett K.L."/>
            <person name="Tsai I.J."/>
            <person name="Slot J."/>
            <person name="Sipos G."/>
            <person name="Plett J."/>
            <person name="Nagy L.G."/>
            <person name="Grigoriev I.V."/>
        </authorList>
    </citation>
    <scope>NUCLEOTIDE SEQUENCE</scope>
    <source>
        <strain evidence="3">ICMP 16352</strain>
    </source>
</reference>
<protein>
    <submittedName>
        <fullName evidence="3">Uncharacterized protein</fullName>
    </submittedName>
</protein>
<feature type="transmembrane region" description="Helical" evidence="2">
    <location>
        <begin position="64"/>
        <end position="89"/>
    </location>
</feature>
<sequence>MAAEIDGSAVYILDDTALKFKNLDAVFNSTIFQGQLFGLYTGIVAFTIWNIYANKCIPVGRAMIAVLLILHVLAAVDFALQWSYIHIIYIKHGQSSGNEYLVYSSPDNVEIGIAITSIISTIFVDSAMIWRCWMVWGRRWPIVVLPILSLICGSVSRIIMTIEQCTNPEPNTLINLLLILYQIFILATILWCTLLIIFRILSIGRANAGSGGPTTVYRRVIEILVESSALYAIFVLLNIVLVACKNAANNYMETVASIARGVAPTLLIGRVAAGQARPDDSWQGSVMSSLRFGRDSEQMGSQADTTESVTVNIDLEDQPEREDHLEGVSQ</sequence>
<comment type="caution">
    <text evidence="3">The sequence shown here is derived from an EMBL/GenBank/DDBJ whole genome shotgun (WGS) entry which is preliminary data.</text>
</comment>
<keyword evidence="2" id="KW-0812">Transmembrane</keyword>
<evidence type="ECO:0000256" key="1">
    <source>
        <dbReference type="SAM" id="MobiDB-lite"/>
    </source>
</evidence>
<feature type="transmembrane region" description="Helical" evidence="2">
    <location>
        <begin position="223"/>
        <end position="243"/>
    </location>
</feature>
<keyword evidence="2" id="KW-0472">Membrane</keyword>
<accession>A0AA39PHZ5</accession>
<feature type="transmembrane region" description="Helical" evidence="2">
    <location>
        <begin position="31"/>
        <end position="52"/>
    </location>
</feature>
<feature type="transmembrane region" description="Helical" evidence="2">
    <location>
        <begin position="109"/>
        <end position="130"/>
    </location>
</feature>
<dbReference type="AlphaFoldDB" id="A0AA39PHZ5"/>
<organism evidence="3 4">
    <name type="scientific">Armillaria novae-zelandiae</name>
    <dbReference type="NCBI Taxonomy" id="153914"/>
    <lineage>
        <taxon>Eukaryota</taxon>
        <taxon>Fungi</taxon>
        <taxon>Dikarya</taxon>
        <taxon>Basidiomycota</taxon>
        <taxon>Agaricomycotina</taxon>
        <taxon>Agaricomycetes</taxon>
        <taxon>Agaricomycetidae</taxon>
        <taxon>Agaricales</taxon>
        <taxon>Marasmiineae</taxon>
        <taxon>Physalacriaceae</taxon>
        <taxon>Armillaria</taxon>
    </lineage>
</organism>
<feature type="region of interest" description="Disordered" evidence="1">
    <location>
        <begin position="294"/>
        <end position="330"/>
    </location>
</feature>
<dbReference type="EMBL" id="JAUEPR010000005">
    <property type="protein sequence ID" value="KAK0484630.1"/>
    <property type="molecule type" value="Genomic_DNA"/>
</dbReference>
<proteinExistence type="predicted"/>
<feature type="transmembrane region" description="Helical" evidence="2">
    <location>
        <begin position="142"/>
        <end position="159"/>
    </location>
</feature>
<evidence type="ECO:0000313" key="4">
    <source>
        <dbReference type="Proteomes" id="UP001175227"/>
    </source>
</evidence>
<dbReference type="Proteomes" id="UP001175227">
    <property type="component" value="Unassembled WGS sequence"/>
</dbReference>
<keyword evidence="2" id="KW-1133">Transmembrane helix</keyword>
<keyword evidence="4" id="KW-1185">Reference proteome</keyword>
<evidence type="ECO:0000313" key="3">
    <source>
        <dbReference type="EMBL" id="KAK0484630.1"/>
    </source>
</evidence>
<feature type="transmembrane region" description="Helical" evidence="2">
    <location>
        <begin position="179"/>
        <end position="202"/>
    </location>
</feature>
<evidence type="ECO:0000256" key="2">
    <source>
        <dbReference type="SAM" id="Phobius"/>
    </source>
</evidence>
<name>A0AA39PHZ5_9AGAR</name>
<feature type="compositionally biased region" description="Polar residues" evidence="1">
    <location>
        <begin position="298"/>
        <end position="311"/>
    </location>
</feature>